<keyword evidence="1" id="KW-0472">Membrane</keyword>
<name>A0A7C9EHU1_OPUST</name>
<organism evidence="2">
    <name type="scientific">Opuntia streptacantha</name>
    <name type="common">Prickly pear cactus</name>
    <name type="synonym">Opuntia cardona</name>
    <dbReference type="NCBI Taxonomy" id="393608"/>
    <lineage>
        <taxon>Eukaryota</taxon>
        <taxon>Viridiplantae</taxon>
        <taxon>Streptophyta</taxon>
        <taxon>Embryophyta</taxon>
        <taxon>Tracheophyta</taxon>
        <taxon>Spermatophyta</taxon>
        <taxon>Magnoliopsida</taxon>
        <taxon>eudicotyledons</taxon>
        <taxon>Gunneridae</taxon>
        <taxon>Pentapetalae</taxon>
        <taxon>Caryophyllales</taxon>
        <taxon>Cactineae</taxon>
        <taxon>Cactaceae</taxon>
        <taxon>Opuntioideae</taxon>
        <taxon>Opuntia</taxon>
    </lineage>
</organism>
<reference evidence="2" key="1">
    <citation type="journal article" date="2013" name="J. Plant Res.">
        <title>Effect of fungi and light on seed germination of three Opuntia species from semiarid lands of central Mexico.</title>
        <authorList>
            <person name="Delgado-Sanchez P."/>
            <person name="Jimenez-Bremont J.F."/>
            <person name="Guerrero-Gonzalez Mde L."/>
            <person name="Flores J."/>
        </authorList>
    </citation>
    <scope>NUCLEOTIDE SEQUENCE</scope>
    <source>
        <tissue evidence="2">Cladode</tissue>
    </source>
</reference>
<feature type="transmembrane region" description="Helical" evidence="1">
    <location>
        <begin position="85"/>
        <end position="105"/>
    </location>
</feature>
<proteinExistence type="predicted"/>
<keyword evidence="1" id="KW-1133">Transmembrane helix</keyword>
<reference evidence="2" key="2">
    <citation type="submission" date="2020-07" db="EMBL/GenBank/DDBJ databases">
        <authorList>
            <person name="Vera ALvarez R."/>
            <person name="Arias-Moreno D.M."/>
            <person name="Jimenez-Jacinto V."/>
            <person name="Jimenez-Bremont J.F."/>
            <person name="Swaminathan K."/>
            <person name="Moose S.P."/>
            <person name="Guerrero-Gonzalez M.L."/>
            <person name="Marino-Ramirez L."/>
            <person name="Landsman D."/>
            <person name="Rodriguez-Kessler M."/>
            <person name="Delgado-Sanchez P."/>
        </authorList>
    </citation>
    <scope>NUCLEOTIDE SEQUENCE</scope>
    <source>
        <tissue evidence="2">Cladode</tissue>
    </source>
</reference>
<sequence length="107" mass="11876">MEIWMLVSSTSESVSSFLLPLWTAFALRLPLTLPLPALFNFLSSASDDNTGFPPSNVSTSFESLLFCWHFNLLSELSVPPSMQPLLLVCSLFVLLLSLLVTFLLFGF</sequence>
<accession>A0A7C9EHU1</accession>
<evidence type="ECO:0000313" key="2">
    <source>
        <dbReference type="EMBL" id="MBA4666206.1"/>
    </source>
</evidence>
<evidence type="ECO:0000256" key="1">
    <source>
        <dbReference type="SAM" id="Phobius"/>
    </source>
</evidence>
<dbReference type="EMBL" id="GISG01230877">
    <property type="protein sequence ID" value="MBA4666206.1"/>
    <property type="molecule type" value="Transcribed_RNA"/>
</dbReference>
<keyword evidence="1" id="KW-0812">Transmembrane</keyword>
<dbReference type="AlphaFoldDB" id="A0A7C9EHU1"/>
<protein>
    <submittedName>
        <fullName evidence="2">Uncharacterized protein</fullName>
    </submittedName>
</protein>